<evidence type="ECO:0000256" key="6">
    <source>
        <dbReference type="ARBA" id="ARBA00023012"/>
    </source>
</evidence>
<dbReference type="PANTHER" id="PTHR43547:SF2">
    <property type="entry name" value="HYBRID SIGNAL TRANSDUCTION HISTIDINE KINASE C"/>
    <property type="match status" value="1"/>
</dbReference>
<evidence type="ECO:0000256" key="1">
    <source>
        <dbReference type="ARBA" id="ARBA00000085"/>
    </source>
</evidence>
<evidence type="ECO:0000256" key="5">
    <source>
        <dbReference type="ARBA" id="ARBA00022777"/>
    </source>
</evidence>
<evidence type="ECO:0000313" key="9">
    <source>
        <dbReference type="EMBL" id="PSB34352.1"/>
    </source>
</evidence>
<dbReference type="InterPro" id="IPR036097">
    <property type="entry name" value="HisK_dim/P_sf"/>
</dbReference>
<feature type="domain" description="Histidine kinase" evidence="8">
    <location>
        <begin position="139"/>
        <end position="360"/>
    </location>
</feature>
<dbReference type="RefSeq" id="WP_106254726.1">
    <property type="nucleotide sequence ID" value="NZ_CAWNSW010000073.1"/>
</dbReference>
<dbReference type="SUPFAM" id="SSF55874">
    <property type="entry name" value="ATPase domain of HSP90 chaperone/DNA topoisomerase II/histidine kinase"/>
    <property type="match status" value="1"/>
</dbReference>
<dbReference type="FunFam" id="3.30.565.10:FF:000006">
    <property type="entry name" value="Sensor histidine kinase WalK"/>
    <property type="match status" value="1"/>
</dbReference>
<reference evidence="9 10" key="2">
    <citation type="submission" date="2018-03" db="EMBL/GenBank/DDBJ databases">
        <title>The ancient ancestry and fast evolution of plastids.</title>
        <authorList>
            <person name="Moore K.R."/>
            <person name="Magnabosco C."/>
            <person name="Momper L."/>
            <person name="Gold D.A."/>
            <person name="Bosak T."/>
            <person name="Fournier G.P."/>
        </authorList>
    </citation>
    <scope>NUCLEOTIDE SEQUENCE [LARGE SCALE GENOMIC DNA]</scope>
    <source>
        <strain evidence="9 10">ULC18</strain>
    </source>
</reference>
<evidence type="ECO:0000256" key="4">
    <source>
        <dbReference type="ARBA" id="ARBA00022679"/>
    </source>
</evidence>
<dbReference type="SUPFAM" id="SSF47384">
    <property type="entry name" value="Homodimeric domain of signal transducing histidine kinase"/>
    <property type="match status" value="1"/>
</dbReference>
<organism evidence="9 10">
    <name type="scientific">Stenomitos frigidus ULC18</name>
    <dbReference type="NCBI Taxonomy" id="2107698"/>
    <lineage>
        <taxon>Bacteria</taxon>
        <taxon>Bacillati</taxon>
        <taxon>Cyanobacteriota</taxon>
        <taxon>Cyanophyceae</taxon>
        <taxon>Leptolyngbyales</taxon>
        <taxon>Leptolyngbyaceae</taxon>
        <taxon>Stenomitos</taxon>
    </lineage>
</organism>
<keyword evidence="6" id="KW-0902">Two-component regulatory system</keyword>
<dbReference type="PRINTS" id="PR00344">
    <property type="entry name" value="BCTRLSENSOR"/>
</dbReference>
<evidence type="ECO:0000256" key="2">
    <source>
        <dbReference type="ARBA" id="ARBA00012438"/>
    </source>
</evidence>
<dbReference type="SMART" id="SM00388">
    <property type="entry name" value="HisKA"/>
    <property type="match status" value="1"/>
</dbReference>
<sequence>MKSIQTTFFGQETASRIRWLIVGSFAVVLLLEYSTPPDYVFGYLYIAPILLTNARLNQWRTFQVTLMAAALTMANLWLPTNKAVIASTIASRIIAVMALVVTGVLSSRIRRSEDAIARQKAQLQSQEQLAGMREDFVSTLTHDLKTPLLGAIETIKAFQRGEFGSTTTAQTAVLDTMVRSHRTTLQMVETMLDIYRNDSEGLTLSLQPVDLASLAEAVLATLREMASIRRIHLSLNYGDSDFRRTLWVEGDALQLQRVFANLLTNSINHSPRGGRVEIVLESQPSYQVVKVLDEGQGITPDELPLLFERFYQGHGDRQAKGSGLGLYLTRQIIEAHHGTLWAENRSPQGALFGFRLPTATMPGAVE</sequence>
<feature type="transmembrane region" description="Helical" evidence="7">
    <location>
        <begin position="16"/>
        <end position="33"/>
    </location>
</feature>
<dbReference type="EC" id="2.7.13.3" evidence="2"/>
<feature type="transmembrane region" description="Helical" evidence="7">
    <location>
        <begin position="84"/>
        <end position="105"/>
    </location>
</feature>
<reference evidence="10" key="1">
    <citation type="submission" date="2018-02" db="EMBL/GenBank/DDBJ databases">
        <authorList>
            <person name="Moore K."/>
            <person name="Momper L."/>
        </authorList>
    </citation>
    <scope>NUCLEOTIDE SEQUENCE [LARGE SCALE GENOMIC DNA]</scope>
    <source>
        <strain evidence="10">ULC18</strain>
    </source>
</reference>
<dbReference type="InterPro" id="IPR036890">
    <property type="entry name" value="HATPase_C_sf"/>
</dbReference>
<dbReference type="SMART" id="SM00387">
    <property type="entry name" value="HATPase_c"/>
    <property type="match status" value="1"/>
</dbReference>
<evidence type="ECO:0000256" key="3">
    <source>
        <dbReference type="ARBA" id="ARBA00022553"/>
    </source>
</evidence>
<dbReference type="InterPro" id="IPR004358">
    <property type="entry name" value="Sig_transdc_His_kin-like_C"/>
</dbReference>
<evidence type="ECO:0000313" key="10">
    <source>
        <dbReference type="Proteomes" id="UP000239576"/>
    </source>
</evidence>
<gene>
    <name evidence="9" type="ORF">C7B82_02465</name>
</gene>
<proteinExistence type="predicted"/>
<name>A0A2T1ENM8_9CYAN</name>
<keyword evidence="7" id="KW-0472">Membrane</keyword>
<dbReference type="CDD" id="cd00075">
    <property type="entry name" value="HATPase"/>
    <property type="match status" value="1"/>
</dbReference>
<dbReference type="OrthoDB" id="418136at2"/>
<feature type="transmembrane region" description="Helical" evidence="7">
    <location>
        <begin position="61"/>
        <end position="78"/>
    </location>
</feature>
<evidence type="ECO:0000259" key="8">
    <source>
        <dbReference type="PROSITE" id="PS50109"/>
    </source>
</evidence>
<dbReference type="InterPro" id="IPR005467">
    <property type="entry name" value="His_kinase_dom"/>
</dbReference>
<protein>
    <recommendedName>
        <fullName evidence="2">histidine kinase</fullName>
        <ecNumber evidence="2">2.7.13.3</ecNumber>
    </recommendedName>
</protein>
<dbReference type="Gene3D" id="1.10.287.130">
    <property type="match status" value="1"/>
</dbReference>
<dbReference type="PROSITE" id="PS50109">
    <property type="entry name" value="HIS_KIN"/>
    <property type="match status" value="1"/>
</dbReference>
<keyword evidence="7" id="KW-0812">Transmembrane</keyword>
<comment type="catalytic activity">
    <reaction evidence="1">
        <text>ATP + protein L-histidine = ADP + protein N-phospho-L-histidine.</text>
        <dbReference type="EC" id="2.7.13.3"/>
    </reaction>
</comment>
<comment type="caution">
    <text evidence="9">The sequence shown here is derived from an EMBL/GenBank/DDBJ whole genome shotgun (WGS) entry which is preliminary data.</text>
</comment>
<dbReference type="CDD" id="cd00082">
    <property type="entry name" value="HisKA"/>
    <property type="match status" value="1"/>
</dbReference>
<keyword evidence="7" id="KW-1133">Transmembrane helix</keyword>
<dbReference type="Pfam" id="PF02518">
    <property type="entry name" value="HATPase_c"/>
    <property type="match status" value="1"/>
</dbReference>
<dbReference type="Pfam" id="PF00512">
    <property type="entry name" value="HisKA"/>
    <property type="match status" value="1"/>
</dbReference>
<keyword evidence="10" id="KW-1185">Reference proteome</keyword>
<dbReference type="InterPro" id="IPR003594">
    <property type="entry name" value="HATPase_dom"/>
</dbReference>
<accession>A0A2T1ENM8</accession>
<keyword evidence="3" id="KW-0597">Phosphoprotein</keyword>
<dbReference type="InterPro" id="IPR003661">
    <property type="entry name" value="HisK_dim/P_dom"/>
</dbReference>
<dbReference type="Proteomes" id="UP000239576">
    <property type="component" value="Unassembled WGS sequence"/>
</dbReference>
<dbReference type="EMBL" id="PVWK01000014">
    <property type="protein sequence ID" value="PSB34352.1"/>
    <property type="molecule type" value="Genomic_DNA"/>
</dbReference>
<evidence type="ECO:0000256" key="7">
    <source>
        <dbReference type="SAM" id="Phobius"/>
    </source>
</evidence>
<dbReference type="AlphaFoldDB" id="A0A2T1ENM8"/>
<keyword evidence="4" id="KW-0808">Transferase</keyword>
<keyword evidence="5 9" id="KW-0418">Kinase</keyword>
<dbReference type="PANTHER" id="PTHR43547">
    <property type="entry name" value="TWO-COMPONENT HISTIDINE KINASE"/>
    <property type="match status" value="1"/>
</dbReference>
<dbReference type="GO" id="GO:0000155">
    <property type="term" value="F:phosphorelay sensor kinase activity"/>
    <property type="evidence" value="ECO:0007669"/>
    <property type="project" value="InterPro"/>
</dbReference>
<dbReference type="Gene3D" id="3.30.565.10">
    <property type="entry name" value="Histidine kinase-like ATPase, C-terminal domain"/>
    <property type="match status" value="1"/>
</dbReference>